<organism evidence="2 3">
    <name type="scientific">Opisthorchis viverrini</name>
    <name type="common">Southeast Asian liver fluke</name>
    <dbReference type="NCBI Taxonomy" id="6198"/>
    <lineage>
        <taxon>Eukaryota</taxon>
        <taxon>Metazoa</taxon>
        <taxon>Spiralia</taxon>
        <taxon>Lophotrochozoa</taxon>
        <taxon>Platyhelminthes</taxon>
        <taxon>Trematoda</taxon>
        <taxon>Digenea</taxon>
        <taxon>Opisthorchiida</taxon>
        <taxon>Opisthorchiata</taxon>
        <taxon>Opisthorchiidae</taxon>
        <taxon>Opisthorchis</taxon>
    </lineage>
</organism>
<reference evidence="2 3" key="1">
    <citation type="submission" date="2015-03" db="EMBL/GenBank/DDBJ databases">
        <title>Draft genome of the nematode, Opisthorchis viverrini.</title>
        <authorList>
            <person name="Mitreva M."/>
        </authorList>
    </citation>
    <scope>NUCLEOTIDE SEQUENCE [LARGE SCALE GENOMIC DNA]</scope>
    <source>
        <strain evidence="2">Khon Kaen</strain>
    </source>
</reference>
<dbReference type="EMBL" id="KV892381">
    <property type="protein sequence ID" value="OON20900.1"/>
    <property type="molecule type" value="Genomic_DNA"/>
</dbReference>
<feature type="domain" description="F-box" evidence="1">
    <location>
        <begin position="28"/>
        <end position="77"/>
    </location>
</feature>
<evidence type="ECO:0000313" key="2">
    <source>
        <dbReference type="EMBL" id="OON20900.1"/>
    </source>
</evidence>
<dbReference type="PROSITE" id="PS50181">
    <property type="entry name" value="FBOX"/>
    <property type="match status" value="1"/>
</dbReference>
<keyword evidence="3" id="KW-1185">Reference proteome</keyword>
<name>A0A1S8X2F9_OPIVI</name>
<dbReference type="SUPFAM" id="SSF81383">
    <property type="entry name" value="F-box domain"/>
    <property type="match status" value="1"/>
</dbReference>
<accession>A0A1S8X2F9</accession>
<dbReference type="InterPro" id="IPR001810">
    <property type="entry name" value="F-box_dom"/>
</dbReference>
<feature type="non-terminal residue" evidence="2">
    <location>
        <position position="90"/>
    </location>
</feature>
<protein>
    <submittedName>
        <fullName evidence="2">F-box domain protein</fullName>
    </submittedName>
</protein>
<dbReference type="Gene3D" id="1.20.1280.50">
    <property type="match status" value="1"/>
</dbReference>
<dbReference type="InterPro" id="IPR036047">
    <property type="entry name" value="F-box-like_dom_sf"/>
</dbReference>
<proteinExistence type="predicted"/>
<evidence type="ECO:0000313" key="3">
    <source>
        <dbReference type="Proteomes" id="UP000243686"/>
    </source>
</evidence>
<evidence type="ECO:0000259" key="1">
    <source>
        <dbReference type="PROSITE" id="PS50181"/>
    </source>
</evidence>
<gene>
    <name evidence="2" type="ORF">X801_03208</name>
</gene>
<dbReference type="Proteomes" id="UP000243686">
    <property type="component" value="Unassembled WGS sequence"/>
</dbReference>
<dbReference type="AlphaFoldDB" id="A0A1S8X2F9"/>
<sequence>MDAFSNYSITNGGVISNGKPTAYQKCDVCINEKLPKELIIKIFSYLDMTTLCKCSQVCKPKVIEKIAQRSRGFLRELFLKGCQNVTDDAI</sequence>
<dbReference type="Pfam" id="PF12937">
    <property type="entry name" value="F-box-like"/>
    <property type="match status" value="1"/>
</dbReference>